<reference evidence="2" key="1">
    <citation type="submission" date="2016-10" db="EMBL/GenBank/DDBJ databases">
        <authorList>
            <person name="Varghese N."/>
            <person name="Submissions S."/>
        </authorList>
    </citation>
    <scope>NUCLEOTIDE SEQUENCE [LARGE SCALE GENOMIC DNA]</scope>
    <source>
        <strain evidence="2">Jip14</strain>
    </source>
</reference>
<keyword evidence="2" id="KW-1185">Reference proteome</keyword>
<evidence type="ECO:0000313" key="1">
    <source>
        <dbReference type="EMBL" id="SEL90098.1"/>
    </source>
</evidence>
<dbReference type="RefSeq" id="WP_143053977.1">
    <property type="nucleotide sequence ID" value="NZ_FNZR01000013.1"/>
</dbReference>
<accession>A0A1H7U087</accession>
<proteinExistence type="predicted"/>
<organism evidence="1 2">
    <name type="scientific">Parapedobacter koreensis</name>
    <dbReference type="NCBI Taxonomy" id="332977"/>
    <lineage>
        <taxon>Bacteria</taxon>
        <taxon>Pseudomonadati</taxon>
        <taxon>Bacteroidota</taxon>
        <taxon>Sphingobacteriia</taxon>
        <taxon>Sphingobacteriales</taxon>
        <taxon>Sphingobacteriaceae</taxon>
        <taxon>Parapedobacter</taxon>
    </lineage>
</organism>
<protein>
    <submittedName>
        <fullName evidence="1">Uncharacterized protein</fullName>
    </submittedName>
</protein>
<dbReference type="Proteomes" id="UP000198916">
    <property type="component" value="Unassembled WGS sequence"/>
</dbReference>
<dbReference type="EMBL" id="FNZR01000013">
    <property type="protein sequence ID" value="SEL90098.1"/>
    <property type="molecule type" value="Genomic_DNA"/>
</dbReference>
<gene>
    <name evidence="1" type="ORF">SAMN05421740_1131</name>
</gene>
<sequence>MNEEIALAIRFRVDDEGLDRVFEMLESKSMQFTGGGRGRIILGYDNENEEIPPVLEPLLLGLMKGDLDFGQDMVGYIRNKNRESVTTEQAKAVESWFAVNVESFEVGNLVGLWEVE</sequence>
<dbReference type="AlphaFoldDB" id="A0A1H7U087"/>
<evidence type="ECO:0000313" key="2">
    <source>
        <dbReference type="Proteomes" id="UP000198916"/>
    </source>
</evidence>
<name>A0A1H7U087_9SPHI</name>
<dbReference type="OrthoDB" id="9867345at2"/>